<name>A0A934R9T6_9BACT</name>
<reference evidence="1" key="1">
    <citation type="submission" date="2021-01" db="EMBL/GenBank/DDBJ databases">
        <title>Modified the classification status of verrucomicrobia.</title>
        <authorList>
            <person name="Feng X."/>
        </authorList>
    </citation>
    <scope>NUCLEOTIDE SEQUENCE</scope>
    <source>
        <strain evidence="1">KCTC 22201</strain>
    </source>
</reference>
<comment type="caution">
    <text evidence="1">The sequence shown here is derived from an EMBL/GenBank/DDBJ whole genome shotgun (WGS) entry which is preliminary data.</text>
</comment>
<proteinExistence type="predicted"/>
<dbReference type="Proteomes" id="UP000658278">
    <property type="component" value="Unassembled WGS sequence"/>
</dbReference>
<keyword evidence="2" id="KW-1185">Reference proteome</keyword>
<evidence type="ECO:0000313" key="1">
    <source>
        <dbReference type="EMBL" id="MBK1826658.1"/>
    </source>
</evidence>
<organism evidence="1 2">
    <name type="scientific">Haloferula rosea</name>
    <dbReference type="NCBI Taxonomy" id="490093"/>
    <lineage>
        <taxon>Bacteria</taxon>
        <taxon>Pseudomonadati</taxon>
        <taxon>Verrucomicrobiota</taxon>
        <taxon>Verrucomicrobiia</taxon>
        <taxon>Verrucomicrobiales</taxon>
        <taxon>Verrucomicrobiaceae</taxon>
        <taxon>Haloferula</taxon>
    </lineage>
</organism>
<protein>
    <submittedName>
        <fullName evidence="1">Uncharacterized protein</fullName>
    </submittedName>
</protein>
<sequence>MNVAEFLKFLRDHPDHGVSFVLPDGSSVPAHFHITEVGHLAKSFIDCGGKRHSNESCLLQTWVADDTDHRLKASKLLDIFERAHGLLPSRELPVEIEHEAPVLTQLPLTRCEVTFEMLSFHTELKHTDCLAKDLCLPDFSMPAIPGQDNACTPGSGCC</sequence>
<dbReference type="EMBL" id="JAENII010000004">
    <property type="protein sequence ID" value="MBK1826658.1"/>
    <property type="molecule type" value="Genomic_DNA"/>
</dbReference>
<accession>A0A934R9T6</accession>
<dbReference type="Pfam" id="PF20001">
    <property type="entry name" value="DUF6428"/>
    <property type="match status" value="1"/>
</dbReference>
<evidence type="ECO:0000313" key="2">
    <source>
        <dbReference type="Proteomes" id="UP000658278"/>
    </source>
</evidence>
<dbReference type="InterPro" id="IPR045534">
    <property type="entry name" value="DUF6428"/>
</dbReference>
<dbReference type="AlphaFoldDB" id="A0A934R9T6"/>
<gene>
    <name evidence="1" type="ORF">JIN81_06485</name>
</gene>
<dbReference type="RefSeq" id="WP_200277826.1">
    <property type="nucleotide sequence ID" value="NZ_JAENII010000004.1"/>
</dbReference>